<dbReference type="Gene3D" id="3.30.200.20">
    <property type="entry name" value="Phosphorylase Kinase, domain 1"/>
    <property type="match status" value="1"/>
</dbReference>
<keyword evidence="12" id="KW-0472">Membrane</keyword>
<dbReference type="Gene3D" id="1.10.510.10">
    <property type="entry name" value="Transferase(Phosphotransferase) domain 1"/>
    <property type="match status" value="1"/>
</dbReference>
<dbReference type="PROSITE" id="PS50011">
    <property type="entry name" value="PROTEIN_KINASE_DOM"/>
    <property type="match status" value="1"/>
</dbReference>
<dbReference type="EC" id="2.7.11.30" evidence="3"/>
<dbReference type="AlphaFoldDB" id="A0AAJ6QY99"/>
<comment type="subcellular location">
    <subcellularLocation>
        <location evidence="1">Membrane</location>
        <topology evidence="1">Single-pass type I membrane protein</topology>
    </subcellularLocation>
</comment>
<dbReference type="GO" id="GO:0071363">
    <property type="term" value="P:cellular response to growth factor stimulus"/>
    <property type="evidence" value="ECO:0007669"/>
    <property type="project" value="TreeGrafter"/>
</dbReference>
<keyword evidence="11" id="KW-1133">Transmembrane helix</keyword>
<reference evidence="16" key="1">
    <citation type="submission" date="2025-08" db="UniProtKB">
        <authorList>
            <consortium name="RefSeq"/>
        </authorList>
    </citation>
    <scope>IDENTIFICATION</scope>
</reference>
<evidence type="ECO:0000313" key="15">
    <source>
        <dbReference type="Proteomes" id="UP000694867"/>
    </source>
</evidence>
<dbReference type="PANTHER" id="PTHR23255:SF72">
    <property type="entry name" value="RECEPTOR PROTEIN SERINE_THREONINE KINASE"/>
    <property type="match status" value="1"/>
</dbReference>
<evidence type="ECO:0000256" key="7">
    <source>
        <dbReference type="ARBA" id="ARBA00022729"/>
    </source>
</evidence>
<evidence type="ECO:0000256" key="10">
    <source>
        <dbReference type="ARBA" id="ARBA00022840"/>
    </source>
</evidence>
<name>A0AAJ6QY99_9ACAR</name>
<dbReference type="PANTHER" id="PTHR23255">
    <property type="entry name" value="TRANSFORMING GROWTH FACTOR-BETA RECEPTOR TYPE I AND II"/>
    <property type="match status" value="1"/>
</dbReference>
<keyword evidence="8" id="KW-0547">Nucleotide-binding</keyword>
<keyword evidence="7" id="KW-0732">Signal</keyword>
<evidence type="ECO:0000313" key="16">
    <source>
        <dbReference type="RefSeq" id="XP_003747978.1"/>
    </source>
</evidence>
<dbReference type="RefSeq" id="XP_003747978.1">
    <property type="nucleotide sequence ID" value="XM_003747930.1"/>
</dbReference>
<evidence type="ECO:0000256" key="12">
    <source>
        <dbReference type="ARBA" id="ARBA00023136"/>
    </source>
</evidence>
<dbReference type="InterPro" id="IPR001245">
    <property type="entry name" value="Ser-Thr/Tyr_kinase_cat_dom"/>
</dbReference>
<dbReference type="GeneID" id="100908046"/>
<gene>
    <name evidence="16" type="primary">LOC100908046</name>
</gene>
<dbReference type="Pfam" id="PF07714">
    <property type="entry name" value="PK_Tyr_Ser-Thr"/>
    <property type="match status" value="1"/>
</dbReference>
<dbReference type="SUPFAM" id="SSF56112">
    <property type="entry name" value="Protein kinase-like (PK-like)"/>
    <property type="match status" value="1"/>
</dbReference>
<sequence length="442" mass="49475">MDPLKQTHLATLNYTGCIARLNIDSWDAAIGGMSELIKAWSFRDSTPREHASEISSNCSGIFNFNTEEFPPYKYSCSEYAPAILIAILVWAAATALLRRKHRSRPEQSESNPDSSSDDILFSEWTIPGGKLDIDASAGFFGIHRRVFRGTYKETPTVHKQVAVKILRAQHLALNAARVHSLCQMQHPNILEIFGIGREAGSRSLLSVVSPWQVRGSLYDHLKINTLSYCQLLHLSCSIADGLAYLHAAKTPSEGGYSKPAMAHRNIKSKNIILRDDRTACIADFDSTIVYDSGTTAEEMVIGSFLYWSPELLEGGATTALPTRETSQAADIYAVTLVLWEALSRTAVSSESSEYVMPFEDTVGPNPSLLQMREIVVSRRKRPIIERAWREDDRFSPYISLLELCWDQDPRIRYSAGKLHRSLRLFESAMVSPTKDKFVPWPA</sequence>
<keyword evidence="5" id="KW-0808">Transferase</keyword>
<evidence type="ECO:0000256" key="4">
    <source>
        <dbReference type="ARBA" id="ARBA00022527"/>
    </source>
</evidence>
<evidence type="ECO:0000256" key="6">
    <source>
        <dbReference type="ARBA" id="ARBA00022692"/>
    </source>
</evidence>
<keyword evidence="6" id="KW-0812">Transmembrane</keyword>
<evidence type="ECO:0000256" key="3">
    <source>
        <dbReference type="ARBA" id="ARBA00012401"/>
    </source>
</evidence>
<evidence type="ECO:0000256" key="5">
    <source>
        <dbReference type="ARBA" id="ARBA00022679"/>
    </source>
</evidence>
<keyword evidence="13" id="KW-0675">Receptor</keyword>
<evidence type="ECO:0000256" key="1">
    <source>
        <dbReference type="ARBA" id="ARBA00004479"/>
    </source>
</evidence>
<keyword evidence="4" id="KW-0723">Serine/threonine-protein kinase</keyword>
<organism evidence="15 16">
    <name type="scientific">Galendromus occidentalis</name>
    <name type="common">western predatory mite</name>
    <dbReference type="NCBI Taxonomy" id="34638"/>
    <lineage>
        <taxon>Eukaryota</taxon>
        <taxon>Metazoa</taxon>
        <taxon>Ecdysozoa</taxon>
        <taxon>Arthropoda</taxon>
        <taxon>Chelicerata</taxon>
        <taxon>Arachnida</taxon>
        <taxon>Acari</taxon>
        <taxon>Parasitiformes</taxon>
        <taxon>Mesostigmata</taxon>
        <taxon>Gamasina</taxon>
        <taxon>Phytoseioidea</taxon>
        <taxon>Phytoseiidae</taxon>
        <taxon>Typhlodrominae</taxon>
        <taxon>Galendromus</taxon>
    </lineage>
</organism>
<dbReference type="Proteomes" id="UP000694867">
    <property type="component" value="Unplaced"/>
</dbReference>
<evidence type="ECO:0000256" key="2">
    <source>
        <dbReference type="ARBA" id="ARBA00009605"/>
    </source>
</evidence>
<dbReference type="InterPro" id="IPR000333">
    <property type="entry name" value="TGFB_receptor"/>
</dbReference>
<evidence type="ECO:0000256" key="9">
    <source>
        <dbReference type="ARBA" id="ARBA00022777"/>
    </source>
</evidence>
<keyword evidence="9" id="KW-0418">Kinase</keyword>
<evidence type="ECO:0000259" key="14">
    <source>
        <dbReference type="PROSITE" id="PS50011"/>
    </source>
</evidence>
<dbReference type="KEGG" id="goe:100908046"/>
<accession>A0AAJ6QY99</accession>
<feature type="domain" description="Protein kinase" evidence="14">
    <location>
        <begin position="129"/>
        <end position="422"/>
    </location>
</feature>
<dbReference type="InterPro" id="IPR011009">
    <property type="entry name" value="Kinase-like_dom_sf"/>
</dbReference>
<dbReference type="GO" id="GO:0004675">
    <property type="term" value="F:transmembrane receptor protein serine/threonine kinase activity"/>
    <property type="evidence" value="ECO:0007669"/>
    <property type="project" value="UniProtKB-EC"/>
</dbReference>
<evidence type="ECO:0000256" key="11">
    <source>
        <dbReference type="ARBA" id="ARBA00022989"/>
    </source>
</evidence>
<dbReference type="InterPro" id="IPR000719">
    <property type="entry name" value="Prot_kinase_dom"/>
</dbReference>
<dbReference type="GO" id="GO:0005524">
    <property type="term" value="F:ATP binding"/>
    <property type="evidence" value="ECO:0007669"/>
    <property type="project" value="UniProtKB-KW"/>
</dbReference>
<keyword evidence="15" id="KW-1185">Reference proteome</keyword>
<evidence type="ECO:0000256" key="13">
    <source>
        <dbReference type="ARBA" id="ARBA00023170"/>
    </source>
</evidence>
<protein>
    <recommendedName>
        <fullName evidence="3">receptor protein serine/threonine kinase</fullName>
        <ecNumber evidence="3">2.7.11.30</ecNumber>
    </recommendedName>
</protein>
<comment type="similarity">
    <text evidence="2">Belongs to the protein kinase superfamily. TKL Ser/Thr protein kinase family. TGFB receptor subfamily.</text>
</comment>
<proteinExistence type="inferred from homology"/>
<dbReference type="GO" id="GO:0043235">
    <property type="term" value="C:receptor complex"/>
    <property type="evidence" value="ECO:0007669"/>
    <property type="project" value="TreeGrafter"/>
</dbReference>
<dbReference type="GO" id="GO:0005886">
    <property type="term" value="C:plasma membrane"/>
    <property type="evidence" value="ECO:0007669"/>
    <property type="project" value="TreeGrafter"/>
</dbReference>
<evidence type="ECO:0000256" key="8">
    <source>
        <dbReference type="ARBA" id="ARBA00022741"/>
    </source>
</evidence>
<keyword evidence="10" id="KW-0067">ATP-binding</keyword>